<reference evidence="1 2" key="1">
    <citation type="submission" date="2018-06" db="EMBL/GenBank/DDBJ databases">
        <authorList>
            <consortium name="Pathogen Informatics"/>
            <person name="Doyle S."/>
        </authorList>
    </citation>
    <scope>NUCLEOTIDE SEQUENCE [LARGE SCALE GENOMIC DNA]</scope>
    <source>
        <strain evidence="1 2">NCTC5053</strain>
    </source>
</reference>
<proteinExistence type="predicted"/>
<evidence type="ECO:0000313" key="1">
    <source>
        <dbReference type="EMBL" id="STV49943.1"/>
    </source>
</evidence>
<sequence length="81" mass="9432">MFFNVIGRNRLINGKHQTHTRAFRFQKKQNNGIECKLQHVAIKNRWLDLKILQHLNIQYTIPRAVFTDTCTCGVDDGHPAT</sequence>
<evidence type="ECO:0000313" key="2">
    <source>
        <dbReference type="Proteomes" id="UP000254387"/>
    </source>
</evidence>
<name>A0A378BQ53_KLEPN</name>
<gene>
    <name evidence="1" type="ORF">NCTC5053_05145</name>
</gene>
<dbReference type="Proteomes" id="UP000254387">
    <property type="component" value="Unassembled WGS sequence"/>
</dbReference>
<dbReference type="AlphaFoldDB" id="A0A378BQ53"/>
<protein>
    <submittedName>
        <fullName evidence="1">Uncharacterized protein</fullName>
    </submittedName>
</protein>
<organism evidence="1 2">
    <name type="scientific">Klebsiella pneumoniae</name>
    <dbReference type="NCBI Taxonomy" id="573"/>
    <lineage>
        <taxon>Bacteria</taxon>
        <taxon>Pseudomonadati</taxon>
        <taxon>Pseudomonadota</taxon>
        <taxon>Gammaproteobacteria</taxon>
        <taxon>Enterobacterales</taxon>
        <taxon>Enterobacteriaceae</taxon>
        <taxon>Klebsiella/Raoultella group</taxon>
        <taxon>Klebsiella</taxon>
        <taxon>Klebsiella pneumoniae complex</taxon>
    </lineage>
</organism>
<dbReference type="EMBL" id="UGMN01000004">
    <property type="protein sequence ID" value="STV49943.1"/>
    <property type="molecule type" value="Genomic_DNA"/>
</dbReference>
<accession>A0A378BQ53</accession>